<keyword evidence="2" id="KW-0812">Transmembrane</keyword>
<evidence type="ECO:0000256" key="2">
    <source>
        <dbReference type="SAM" id="Phobius"/>
    </source>
</evidence>
<accession>A0ABX3CCF6</accession>
<evidence type="ECO:0000313" key="4">
    <source>
        <dbReference type="Proteomes" id="UP000180280"/>
    </source>
</evidence>
<organism evidence="3 4">
    <name type="scientific">Chromobacterium sphagni</name>
    <dbReference type="NCBI Taxonomy" id="1903179"/>
    <lineage>
        <taxon>Bacteria</taxon>
        <taxon>Pseudomonadati</taxon>
        <taxon>Pseudomonadota</taxon>
        <taxon>Betaproteobacteria</taxon>
        <taxon>Neisseriales</taxon>
        <taxon>Chromobacteriaceae</taxon>
        <taxon>Chromobacterium</taxon>
    </lineage>
</organism>
<evidence type="ECO:0000313" key="3">
    <source>
        <dbReference type="EMBL" id="OHX19710.1"/>
    </source>
</evidence>
<keyword evidence="2" id="KW-1133">Transmembrane helix</keyword>
<reference evidence="3 4" key="1">
    <citation type="submission" date="2016-09" db="EMBL/GenBank/DDBJ databases">
        <title>Chromobacterium muskegensis sp. nov., an insecticidal bacterium isolated from Sphagnum bogs.</title>
        <authorList>
            <person name="Sparks M.E."/>
            <person name="Blackburn M.B."/>
            <person name="Gundersen-Rindal D.E."/>
            <person name="Mitchell A."/>
            <person name="Farrar R."/>
            <person name="Kuhar D."/>
        </authorList>
    </citation>
    <scope>NUCLEOTIDE SEQUENCE [LARGE SCALE GENOMIC DNA]</scope>
    <source>
        <strain evidence="3 4">14B-1</strain>
    </source>
</reference>
<gene>
    <name evidence="3" type="ORF">BI344_08710</name>
</gene>
<dbReference type="InterPro" id="IPR032637">
    <property type="entry name" value="Phage_holin-like"/>
</dbReference>
<proteinExistence type="predicted"/>
<dbReference type="Proteomes" id="UP000180280">
    <property type="component" value="Unassembled WGS sequence"/>
</dbReference>
<keyword evidence="2" id="KW-0472">Membrane</keyword>
<evidence type="ECO:0000256" key="1">
    <source>
        <dbReference type="SAM" id="MobiDB-lite"/>
    </source>
</evidence>
<name>A0ABX3CCF6_9NEIS</name>
<protein>
    <recommendedName>
        <fullName evidence="5">XapX domain-containing protein</fullName>
    </recommendedName>
</protein>
<evidence type="ECO:0008006" key="5">
    <source>
        <dbReference type="Google" id="ProtNLM"/>
    </source>
</evidence>
<feature type="transmembrane region" description="Helical" evidence="2">
    <location>
        <begin position="15"/>
        <end position="37"/>
    </location>
</feature>
<dbReference type="Pfam" id="PF16931">
    <property type="entry name" value="Phage_holin_8"/>
    <property type="match status" value="1"/>
</dbReference>
<dbReference type="EMBL" id="MKCT01000028">
    <property type="protein sequence ID" value="OHX19710.1"/>
    <property type="molecule type" value="Genomic_DNA"/>
</dbReference>
<comment type="caution">
    <text evidence="3">The sequence shown here is derived from an EMBL/GenBank/DDBJ whole genome shotgun (WGS) entry which is preliminary data.</text>
</comment>
<keyword evidence="4" id="KW-1185">Reference proteome</keyword>
<sequence length="81" mass="8182">MFVLSSDSLGLAKRAMFFIASFIAGCLAAASVAGLLAKWMPIEASPGVGALIAAALPSRCVPDPPGRRPGKALRTLKGGGQ</sequence>
<feature type="region of interest" description="Disordered" evidence="1">
    <location>
        <begin position="62"/>
        <end position="81"/>
    </location>
</feature>